<name>A0A0Q9X8A8_DROMO</name>
<dbReference type="EMBL" id="CH933808">
    <property type="protein sequence ID" value="KRG04277.1"/>
    <property type="molecule type" value="Genomic_DNA"/>
</dbReference>
<keyword evidence="1" id="KW-1133">Transmembrane helix</keyword>
<protein>
    <submittedName>
        <fullName evidence="2">Uncharacterized protein</fullName>
    </submittedName>
</protein>
<dbReference type="KEGG" id="dmo:Dmoj_GI25921"/>
<dbReference type="InParanoid" id="A0A0Q9X8A8"/>
<evidence type="ECO:0000313" key="3">
    <source>
        <dbReference type="Proteomes" id="UP000009192"/>
    </source>
</evidence>
<proteinExistence type="predicted"/>
<evidence type="ECO:0000313" key="2">
    <source>
        <dbReference type="EMBL" id="KRG04277.1"/>
    </source>
</evidence>
<keyword evidence="3" id="KW-1185">Reference proteome</keyword>
<feature type="transmembrane region" description="Helical" evidence="1">
    <location>
        <begin position="39"/>
        <end position="58"/>
    </location>
</feature>
<keyword evidence="1" id="KW-0812">Transmembrane</keyword>
<keyword evidence="1" id="KW-0472">Membrane</keyword>
<reference evidence="2 3" key="1">
    <citation type="journal article" date="2007" name="Nature">
        <title>Evolution of genes and genomes on the Drosophila phylogeny.</title>
        <authorList>
            <consortium name="Drosophila 12 Genomes Consortium"/>
            <person name="Clark A.G."/>
            <person name="Eisen M.B."/>
            <person name="Smith D.R."/>
            <person name="Bergman C.M."/>
            <person name="Oliver B."/>
            <person name="Markow T.A."/>
            <person name="Kaufman T.C."/>
            <person name="Kellis M."/>
            <person name="Gelbart W."/>
            <person name="Iyer V.N."/>
            <person name="Pollard D.A."/>
            <person name="Sackton T.B."/>
            <person name="Larracuente A.M."/>
            <person name="Singh N.D."/>
            <person name="Abad J.P."/>
            <person name="Abt D.N."/>
            <person name="Adryan B."/>
            <person name="Aguade M."/>
            <person name="Akashi H."/>
            <person name="Anderson W.W."/>
            <person name="Aquadro C.F."/>
            <person name="Ardell D.H."/>
            <person name="Arguello R."/>
            <person name="Artieri C.G."/>
            <person name="Barbash D.A."/>
            <person name="Barker D."/>
            <person name="Barsanti P."/>
            <person name="Batterham P."/>
            <person name="Batzoglou S."/>
            <person name="Begun D."/>
            <person name="Bhutkar A."/>
            <person name="Blanco E."/>
            <person name="Bosak S.A."/>
            <person name="Bradley R.K."/>
            <person name="Brand A.D."/>
            <person name="Brent M.R."/>
            <person name="Brooks A.N."/>
            <person name="Brown R.H."/>
            <person name="Butlin R.K."/>
            <person name="Caggese C."/>
            <person name="Calvi B.R."/>
            <person name="Bernardo de Carvalho A."/>
            <person name="Caspi A."/>
            <person name="Castrezana S."/>
            <person name="Celniker S.E."/>
            <person name="Chang J.L."/>
            <person name="Chapple C."/>
            <person name="Chatterji S."/>
            <person name="Chinwalla A."/>
            <person name="Civetta A."/>
            <person name="Clifton S.W."/>
            <person name="Comeron J.M."/>
            <person name="Costello J.C."/>
            <person name="Coyne J.A."/>
            <person name="Daub J."/>
            <person name="David R.G."/>
            <person name="Delcher A.L."/>
            <person name="Delehaunty K."/>
            <person name="Do C.B."/>
            <person name="Ebling H."/>
            <person name="Edwards K."/>
            <person name="Eickbush T."/>
            <person name="Evans J.D."/>
            <person name="Filipski A."/>
            <person name="Findeiss S."/>
            <person name="Freyhult E."/>
            <person name="Fulton L."/>
            <person name="Fulton R."/>
            <person name="Garcia A.C."/>
            <person name="Gardiner A."/>
            <person name="Garfield D.A."/>
            <person name="Garvin B.E."/>
            <person name="Gibson G."/>
            <person name="Gilbert D."/>
            <person name="Gnerre S."/>
            <person name="Godfrey J."/>
            <person name="Good R."/>
            <person name="Gotea V."/>
            <person name="Gravely B."/>
            <person name="Greenberg A.J."/>
            <person name="Griffiths-Jones S."/>
            <person name="Gross S."/>
            <person name="Guigo R."/>
            <person name="Gustafson E.A."/>
            <person name="Haerty W."/>
            <person name="Hahn M.W."/>
            <person name="Halligan D.L."/>
            <person name="Halpern A.L."/>
            <person name="Halter G.M."/>
            <person name="Han M.V."/>
            <person name="Heger A."/>
            <person name="Hillier L."/>
            <person name="Hinrichs A.S."/>
            <person name="Holmes I."/>
            <person name="Hoskins R.A."/>
            <person name="Hubisz M.J."/>
            <person name="Hultmark D."/>
            <person name="Huntley M.A."/>
            <person name="Jaffe D.B."/>
            <person name="Jagadeeshan S."/>
            <person name="Jeck W.R."/>
            <person name="Johnson J."/>
            <person name="Jones C.D."/>
            <person name="Jordan W.C."/>
            <person name="Karpen G.H."/>
            <person name="Kataoka E."/>
            <person name="Keightley P.D."/>
            <person name="Kheradpour P."/>
            <person name="Kirkness E.F."/>
            <person name="Koerich L.B."/>
            <person name="Kristiansen K."/>
            <person name="Kudrna D."/>
            <person name="Kulathinal R.J."/>
            <person name="Kumar S."/>
            <person name="Kwok R."/>
            <person name="Lander E."/>
            <person name="Langley C.H."/>
            <person name="Lapoint R."/>
            <person name="Lazzaro B.P."/>
            <person name="Lee S.J."/>
            <person name="Levesque L."/>
            <person name="Li R."/>
            <person name="Lin C.F."/>
            <person name="Lin M.F."/>
            <person name="Lindblad-Toh K."/>
            <person name="Llopart A."/>
            <person name="Long M."/>
            <person name="Low L."/>
            <person name="Lozovsky E."/>
            <person name="Lu J."/>
            <person name="Luo M."/>
            <person name="Machado C.A."/>
            <person name="Makalowski W."/>
            <person name="Marzo M."/>
            <person name="Matsuda M."/>
            <person name="Matzkin L."/>
            <person name="McAllister B."/>
            <person name="McBride C.S."/>
            <person name="McKernan B."/>
            <person name="McKernan K."/>
            <person name="Mendez-Lago M."/>
            <person name="Minx P."/>
            <person name="Mollenhauer M.U."/>
            <person name="Montooth K."/>
            <person name="Mount S.M."/>
            <person name="Mu X."/>
            <person name="Myers E."/>
            <person name="Negre B."/>
            <person name="Newfeld S."/>
            <person name="Nielsen R."/>
            <person name="Noor M.A."/>
            <person name="O'Grady P."/>
            <person name="Pachter L."/>
            <person name="Papaceit M."/>
            <person name="Parisi M.J."/>
            <person name="Parisi M."/>
            <person name="Parts L."/>
            <person name="Pedersen J.S."/>
            <person name="Pesole G."/>
            <person name="Phillippy A.M."/>
            <person name="Ponting C.P."/>
            <person name="Pop M."/>
            <person name="Porcelli D."/>
            <person name="Powell J.R."/>
            <person name="Prohaska S."/>
            <person name="Pruitt K."/>
            <person name="Puig M."/>
            <person name="Quesneville H."/>
            <person name="Ram K.R."/>
            <person name="Rand D."/>
            <person name="Rasmussen M.D."/>
            <person name="Reed L.K."/>
            <person name="Reenan R."/>
            <person name="Reily A."/>
            <person name="Remington K.A."/>
            <person name="Rieger T.T."/>
            <person name="Ritchie M.G."/>
            <person name="Robin C."/>
            <person name="Rogers Y.H."/>
            <person name="Rohde C."/>
            <person name="Rozas J."/>
            <person name="Rubenfield M.J."/>
            <person name="Ruiz A."/>
            <person name="Russo S."/>
            <person name="Salzberg S.L."/>
            <person name="Sanchez-Gracia A."/>
            <person name="Saranga D.J."/>
            <person name="Sato H."/>
            <person name="Schaeffer S.W."/>
            <person name="Schatz M.C."/>
            <person name="Schlenke T."/>
            <person name="Schwartz R."/>
            <person name="Segarra C."/>
            <person name="Singh R.S."/>
            <person name="Sirot L."/>
            <person name="Sirota M."/>
            <person name="Sisneros N.B."/>
            <person name="Smith C.D."/>
            <person name="Smith T.F."/>
            <person name="Spieth J."/>
            <person name="Stage D.E."/>
            <person name="Stark A."/>
            <person name="Stephan W."/>
            <person name="Strausberg R.L."/>
            <person name="Strempel S."/>
            <person name="Sturgill D."/>
            <person name="Sutton G."/>
            <person name="Sutton G.G."/>
            <person name="Tao W."/>
            <person name="Teichmann S."/>
            <person name="Tobari Y.N."/>
            <person name="Tomimura Y."/>
            <person name="Tsolas J.M."/>
            <person name="Valente V.L."/>
            <person name="Venter E."/>
            <person name="Venter J.C."/>
            <person name="Vicario S."/>
            <person name="Vieira F.G."/>
            <person name="Vilella A.J."/>
            <person name="Villasante A."/>
            <person name="Walenz B."/>
            <person name="Wang J."/>
            <person name="Wasserman M."/>
            <person name="Watts T."/>
            <person name="Wilson D."/>
            <person name="Wilson R.K."/>
            <person name="Wing R.A."/>
            <person name="Wolfner M.F."/>
            <person name="Wong A."/>
            <person name="Wong G.K."/>
            <person name="Wu C.I."/>
            <person name="Wu G."/>
            <person name="Yamamoto D."/>
            <person name="Yang H.P."/>
            <person name="Yang S.P."/>
            <person name="Yorke J.A."/>
            <person name="Yoshida K."/>
            <person name="Zdobnov E."/>
            <person name="Zhang P."/>
            <person name="Zhang Y."/>
            <person name="Zimin A.V."/>
            <person name="Baldwin J."/>
            <person name="Abdouelleil A."/>
            <person name="Abdulkadir J."/>
            <person name="Abebe A."/>
            <person name="Abera B."/>
            <person name="Abreu J."/>
            <person name="Acer S.C."/>
            <person name="Aftuck L."/>
            <person name="Alexander A."/>
            <person name="An P."/>
            <person name="Anderson E."/>
            <person name="Anderson S."/>
            <person name="Arachi H."/>
            <person name="Azer M."/>
            <person name="Bachantsang P."/>
            <person name="Barry A."/>
            <person name="Bayul T."/>
            <person name="Berlin A."/>
            <person name="Bessette D."/>
            <person name="Bloom T."/>
            <person name="Blye J."/>
            <person name="Boguslavskiy L."/>
            <person name="Bonnet C."/>
            <person name="Boukhgalter B."/>
            <person name="Bourzgui I."/>
            <person name="Brown A."/>
            <person name="Cahill P."/>
            <person name="Channer S."/>
            <person name="Cheshatsang Y."/>
            <person name="Chuda L."/>
            <person name="Citroen M."/>
            <person name="Collymore A."/>
            <person name="Cooke P."/>
            <person name="Costello M."/>
            <person name="D'Aco K."/>
            <person name="Daza R."/>
            <person name="De Haan G."/>
            <person name="DeGray S."/>
            <person name="DeMaso C."/>
            <person name="Dhargay N."/>
            <person name="Dooley K."/>
            <person name="Dooley E."/>
            <person name="Doricent M."/>
            <person name="Dorje P."/>
            <person name="Dorjee K."/>
            <person name="Dupes A."/>
            <person name="Elong R."/>
            <person name="Falk J."/>
            <person name="Farina A."/>
            <person name="Faro S."/>
            <person name="Ferguson D."/>
            <person name="Fisher S."/>
            <person name="Foley C.D."/>
            <person name="Franke A."/>
            <person name="Friedrich D."/>
            <person name="Gadbois L."/>
            <person name="Gearin G."/>
            <person name="Gearin C.R."/>
            <person name="Giannoukos G."/>
            <person name="Goode T."/>
            <person name="Graham J."/>
            <person name="Grandbois E."/>
            <person name="Grewal S."/>
            <person name="Gyaltsen K."/>
            <person name="Hafez N."/>
            <person name="Hagos B."/>
            <person name="Hall J."/>
            <person name="Henson C."/>
            <person name="Hollinger A."/>
            <person name="Honan T."/>
            <person name="Huard M.D."/>
            <person name="Hughes L."/>
            <person name="Hurhula B."/>
            <person name="Husby M.E."/>
            <person name="Kamat A."/>
            <person name="Kanga B."/>
            <person name="Kashin S."/>
            <person name="Khazanovich D."/>
            <person name="Kisner P."/>
            <person name="Lance K."/>
            <person name="Lara M."/>
            <person name="Lee W."/>
            <person name="Lennon N."/>
            <person name="Letendre F."/>
            <person name="LeVine R."/>
            <person name="Lipovsky A."/>
            <person name="Liu X."/>
            <person name="Liu J."/>
            <person name="Liu S."/>
            <person name="Lokyitsang T."/>
            <person name="Lokyitsang Y."/>
            <person name="Lubonja R."/>
            <person name="Lui A."/>
            <person name="MacDonald P."/>
            <person name="Magnisalis V."/>
            <person name="Maru K."/>
            <person name="Matthews C."/>
            <person name="McCusker W."/>
            <person name="McDonough S."/>
            <person name="Mehta T."/>
            <person name="Meldrim J."/>
            <person name="Meneus L."/>
            <person name="Mihai O."/>
            <person name="Mihalev A."/>
            <person name="Mihova T."/>
            <person name="Mittelman R."/>
            <person name="Mlenga V."/>
            <person name="Montmayeur A."/>
            <person name="Mulrain L."/>
            <person name="Navidi A."/>
            <person name="Naylor J."/>
            <person name="Negash T."/>
            <person name="Nguyen T."/>
            <person name="Nguyen N."/>
            <person name="Nicol R."/>
            <person name="Norbu C."/>
            <person name="Norbu N."/>
            <person name="Novod N."/>
            <person name="O'Neill B."/>
            <person name="Osman S."/>
            <person name="Markiewicz E."/>
            <person name="Oyono O.L."/>
            <person name="Patti C."/>
            <person name="Phunkhang P."/>
            <person name="Pierre F."/>
            <person name="Priest M."/>
            <person name="Raghuraman S."/>
            <person name="Rege F."/>
            <person name="Reyes R."/>
            <person name="Rise C."/>
            <person name="Rogov P."/>
            <person name="Ross K."/>
            <person name="Ryan E."/>
            <person name="Settipalli S."/>
            <person name="Shea T."/>
            <person name="Sherpa N."/>
            <person name="Shi L."/>
            <person name="Shih D."/>
            <person name="Sparrow T."/>
            <person name="Spaulding J."/>
            <person name="Stalker J."/>
            <person name="Stange-Thomann N."/>
            <person name="Stavropoulos S."/>
            <person name="Stone C."/>
            <person name="Strader C."/>
            <person name="Tesfaye S."/>
            <person name="Thomson T."/>
            <person name="Thoulutsang Y."/>
            <person name="Thoulutsang D."/>
            <person name="Topham K."/>
            <person name="Topping I."/>
            <person name="Tsamla T."/>
            <person name="Vassiliev H."/>
            <person name="Vo A."/>
            <person name="Wangchuk T."/>
            <person name="Wangdi T."/>
            <person name="Weiand M."/>
            <person name="Wilkinson J."/>
            <person name="Wilson A."/>
            <person name="Yadav S."/>
            <person name="Young G."/>
            <person name="Yu Q."/>
            <person name="Zembek L."/>
            <person name="Zhong D."/>
            <person name="Zimmer A."/>
            <person name="Zwirko Z."/>
            <person name="Jaffe D.B."/>
            <person name="Alvarez P."/>
            <person name="Brockman W."/>
            <person name="Butler J."/>
            <person name="Chin C."/>
            <person name="Gnerre S."/>
            <person name="Grabherr M."/>
            <person name="Kleber M."/>
            <person name="Mauceli E."/>
            <person name="MacCallum I."/>
        </authorList>
    </citation>
    <scope>NUCLEOTIDE SEQUENCE [LARGE SCALE GENOMIC DNA]</scope>
    <source>
        <strain evidence="3">Tucson 15081-1352.22</strain>
    </source>
</reference>
<dbReference type="AlphaFoldDB" id="A0A0Q9X8A8"/>
<dbReference type="Proteomes" id="UP000009192">
    <property type="component" value="Unassembled WGS sequence"/>
</dbReference>
<organism evidence="2 3">
    <name type="scientific">Drosophila mojavensis</name>
    <name type="common">Fruit fly</name>
    <dbReference type="NCBI Taxonomy" id="7230"/>
    <lineage>
        <taxon>Eukaryota</taxon>
        <taxon>Metazoa</taxon>
        <taxon>Ecdysozoa</taxon>
        <taxon>Arthropoda</taxon>
        <taxon>Hexapoda</taxon>
        <taxon>Insecta</taxon>
        <taxon>Pterygota</taxon>
        <taxon>Neoptera</taxon>
        <taxon>Endopterygota</taxon>
        <taxon>Diptera</taxon>
        <taxon>Brachycera</taxon>
        <taxon>Muscomorpha</taxon>
        <taxon>Ephydroidea</taxon>
        <taxon>Drosophilidae</taxon>
        <taxon>Drosophila</taxon>
    </lineage>
</organism>
<gene>
    <name evidence="2" type="primary">Dmoj\GI25921</name>
    <name evidence="2" type="ORF">Dmoj_GI25921</name>
</gene>
<sequence length="90" mass="10480">MTASASSVSSDDSYDHLMTYIQKRACKLKRMKKKKKKKPLGTIFYTGFAIIYRDLHIYCYYCSPPMRTITRSAPQNLYRDSATAPQRCLR</sequence>
<evidence type="ECO:0000256" key="1">
    <source>
        <dbReference type="SAM" id="Phobius"/>
    </source>
</evidence>
<accession>A0A0Q9X8A8</accession>